<keyword evidence="7" id="KW-0808">Transferase</keyword>
<feature type="transmembrane region" description="Helical" evidence="9">
    <location>
        <begin position="39"/>
        <end position="65"/>
    </location>
</feature>
<evidence type="ECO:0000256" key="1">
    <source>
        <dbReference type="ARBA" id="ARBA00004651"/>
    </source>
</evidence>
<protein>
    <recommendedName>
        <fullName evidence="7">Thymidylate kinase</fullName>
        <ecNumber evidence="7">2.7.4.9</ecNumber>
    </recommendedName>
    <alternativeName>
        <fullName evidence="7">dTMP kinase</fullName>
    </alternativeName>
</protein>
<feature type="transmembrane region" description="Helical" evidence="9">
    <location>
        <begin position="167"/>
        <end position="189"/>
    </location>
</feature>
<feature type="transmembrane region" description="Helical" evidence="9">
    <location>
        <begin position="201"/>
        <end position="221"/>
    </location>
</feature>
<dbReference type="EMBL" id="BAAAHK010000007">
    <property type="protein sequence ID" value="GAA0943314.1"/>
    <property type="molecule type" value="Genomic_DNA"/>
</dbReference>
<feature type="region of interest" description="Disordered" evidence="8">
    <location>
        <begin position="675"/>
        <end position="758"/>
    </location>
</feature>
<keyword evidence="7" id="KW-0418">Kinase</keyword>
<dbReference type="InterPro" id="IPR018094">
    <property type="entry name" value="Thymidylate_kinase"/>
</dbReference>
<dbReference type="HAMAP" id="MF_00165">
    <property type="entry name" value="Thymidylate_kinase"/>
    <property type="match status" value="1"/>
</dbReference>
<keyword evidence="2" id="KW-0813">Transport</keyword>
<dbReference type="Pfam" id="PF02223">
    <property type="entry name" value="Thymidylate_kin"/>
    <property type="match status" value="1"/>
</dbReference>
<dbReference type="InterPro" id="IPR010290">
    <property type="entry name" value="TM_effector"/>
</dbReference>
<dbReference type="Proteomes" id="UP001500542">
    <property type="component" value="Unassembled WGS sequence"/>
</dbReference>
<feature type="transmembrane region" description="Helical" evidence="9">
    <location>
        <begin position="420"/>
        <end position="440"/>
    </location>
</feature>
<keyword evidence="3" id="KW-1003">Cell membrane</keyword>
<feature type="binding site" evidence="7">
    <location>
        <begin position="477"/>
        <end position="484"/>
    </location>
    <ligand>
        <name>ATP</name>
        <dbReference type="ChEBI" id="CHEBI:30616"/>
    </ligand>
</feature>
<dbReference type="InterPro" id="IPR027417">
    <property type="entry name" value="P-loop_NTPase"/>
</dbReference>
<keyword evidence="7" id="KW-0545">Nucleotide biosynthesis</keyword>
<dbReference type="PANTHER" id="PTHR43266:SF2">
    <property type="entry name" value="MAJOR FACILITATOR SUPERFAMILY (MFS) PROFILE DOMAIN-CONTAINING PROTEIN"/>
    <property type="match status" value="1"/>
</dbReference>
<name>A0ABP4B3W7_9ACTN</name>
<dbReference type="PANTHER" id="PTHR43266">
    <property type="entry name" value="MACROLIDE-EFFLUX PROTEIN"/>
    <property type="match status" value="1"/>
</dbReference>
<evidence type="ECO:0000313" key="11">
    <source>
        <dbReference type="EMBL" id="GAA0943314.1"/>
    </source>
</evidence>
<evidence type="ECO:0000256" key="7">
    <source>
        <dbReference type="HAMAP-Rule" id="MF_00165"/>
    </source>
</evidence>
<sequence>MSAHPTRLSGVPEVYDPLTDPAPAHDLRAVLRIRAFRRLWIAFGLSSLGDWIGLLALTAMAKAFAGDDYQAANFAIGGVLFLRVLPALVMGPVAGWVADRLDRRWTMIIGDLIRAAFFVSIPIVGTLTWVLVATVLIEIVSLIWGPAKDASVPNLIPRHRLEAANQLSLITTYGTALPAAAIFTAITLVTRGLGEFFSINLAVYVNAATFLISGLAIVSVAEIGRAGRHDHEEHPTLWRTMVEGWSYVTGTPVVRGLVVGISGAFAAGAVVIGLGRTYVEDLDAGDPGYGVLFGAVFGGLALGMGFAPRVFSGLSRRRLFAAGLVGSGIGLAGLALIQQLEIATMIAIVLGFCAGASWVSGYTLLGLEVPDNVRGRTFAFVQSAVRTVLAVTLAVAPFVAGAIGRRTVNLPGDGSVTYNGASMTMLIAAILAGVIGLVAWKQMDDRPGVPFWRDLRRSFGKTPGVYPTTGLFIALEGGEGAGKSTQSALLVEWLKEQGQQVLLTREPGATDLGKKLRQIVLDPATGDISHRAEALLYAADKAEHVDSVIKPALKSGAVVITDRYVDSALAYQGSGRDLDLSDVERVNRWATDDLRPNLTILLDLPPKSGLGRFEERDRIEAQSADFHERVRTAFLELAAAEPQHYLVLDATQDRAALAGQIQARLLPMLPPVQKAVEPQEESGAEPQPPSGRAGAPEARAAQPVVGDPTAPTQAQSPAGSREAEGEQPRTVARQSPVSEPGEGDAGRAEASQSEVGQQ</sequence>
<dbReference type="Gene3D" id="1.20.1250.20">
    <property type="entry name" value="MFS general substrate transporter like domains"/>
    <property type="match status" value="1"/>
</dbReference>
<dbReference type="NCBIfam" id="TIGR00041">
    <property type="entry name" value="DTMP_kinase"/>
    <property type="match status" value="1"/>
</dbReference>
<evidence type="ECO:0000256" key="5">
    <source>
        <dbReference type="ARBA" id="ARBA00022989"/>
    </source>
</evidence>
<organism evidence="11 12">
    <name type="scientific">Kribbella koreensis</name>
    <dbReference type="NCBI Taxonomy" id="57909"/>
    <lineage>
        <taxon>Bacteria</taxon>
        <taxon>Bacillati</taxon>
        <taxon>Actinomycetota</taxon>
        <taxon>Actinomycetes</taxon>
        <taxon>Propionibacteriales</taxon>
        <taxon>Kribbellaceae</taxon>
        <taxon>Kribbella</taxon>
    </lineage>
</organism>
<dbReference type="EC" id="2.7.4.9" evidence="7"/>
<comment type="catalytic activity">
    <reaction evidence="7">
        <text>dTMP + ATP = dTDP + ADP</text>
        <dbReference type="Rhea" id="RHEA:13517"/>
        <dbReference type="ChEBI" id="CHEBI:30616"/>
        <dbReference type="ChEBI" id="CHEBI:58369"/>
        <dbReference type="ChEBI" id="CHEBI:63528"/>
        <dbReference type="ChEBI" id="CHEBI:456216"/>
        <dbReference type="EC" id="2.7.4.9"/>
    </reaction>
</comment>
<feature type="transmembrane region" description="Helical" evidence="9">
    <location>
        <begin position="343"/>
        <end position="365"/>
    </location>
</feature>
<gene>
    <name evidence="7" type="primary">tmk</name>
    <name evidence="11" type="ORF">GCM10009554_36520</name>
</gene>
<evidence type="ECO:0000256" key="3">
    <source>
        <dbReference type="ARBA" id="ARBA00022475"/>
    </source>
</evidence>
<feature type="transmembrane region" description="Helical" evidence="9">
    <location>
        <begin position="287"/>
        <end position="307"/>
    </location>
</feature>
<keyword evidence="7" id="KW-0067">ATP-binding</keyword>
<evidence type="ECO:0000313" key="12">
    <source>
        <dbReference type="Proteomes" id="UP001500542"/>
    </source>
</evidence>
<evidence type="ECO:0000256" key="2">
    <source>
        <dbReference type="ARBA" id="ARBA00022448"/>
    </source>
</evidence>
<keyword evidence="6 9" id="KW-0472">Membrane</keyword>
<accession>A0ABP4B3W7</accession>
<feature type="domain" description="Thymidylate kinase-like" evidence="10">
    <location>
        <begin position="475"/>
        <end position="654"/>
    </location>
</feature>
<dbReference type="SUPFAM" id="SSF52540">
    <property type="entry name" value="P-loop containing nucleoside triphosphate hydrolases"/>
    <property type="match status" value="1"/>
</dbReference>
<feature type="transmembrane region" description="Helical" evidence="9">
    <location>
        <begin position="129"/>
        <end position="147"/>
    </location>
</feature>
<keyword evidence="12" id="KW-1185">Reference proteome</keyword>
<keyword evidence="5 9" id="KW-1133">Transmembrane helix</keyword>
<feature type="transmembrane region" description="Helical" evidence="9">
    <location>
        <begin position="253"/>
        <end position="275"/>
    </location>
</feature>
<dbReference type="Pfam" id="PF05977">
    <property type="entry name" value="MFS_3"/>
    <property type="match status" value="1"/>
</dbReference>
<dbReference type="Gene3D" id="3.40.50.300">
    <property type="entry name" value="P-loop containing nucleotide triphosphate hydrolases"/>
    <property type="match status" value="1"/>
</dbReference>
<dbReference type="InterPro" id="IPR036259">
    <property type="entry name" value="MFS_trans_sf"/>
</dbReference>
<reference evidence="12" key="1">
    <citation type="journal article" date="2019" name="Int. J. Syst. Evol. Microbiol.">
        <title>The Global Catalogue of Microorganisms (GCM) 10K type strain sequencing project: providing services to taxonomists for standard genome sequencing and annotation.</title>
        <authorList>
            <consortium name="The Broad Institute Genomics Platform"/>
            <consortium name="The Broad Institute Genome Sequencing Center for Infectious Disease"/>
            <person name="Wu L."/>
            <person name="Ma J."/>
        </authorList>
    </citation>
    <scope>NUCLEOTIDE SEQUENCE [LARGE SCALE GENOMIC DNA]</scope>
    <source>
        <strain evidence="12">JCM 10977</strain>
    </source>
</reference>
<feature type="transmembrane region" description="Helical" evidence="9">
    <location>
        <begin position="319"/>
        <end position="337"/>
    </location>
</feature>
<feature type="transmembrane region" description="Helical" evidence="9">
    <location>
        <begin position="71"/>
        <end position="98"/>
    </location>
</feature>
<evidence type="ECO:0000256" key="8">
    <source>
        <dbReference type="SAM" id="MobiDB-lite"/>
    </source>
</evidence>
<dbReference type="InterPro" id="IPR039430">
    <property type="entry name" value="Thymidylate_kin-like_dom"/>
</dbReference>
<evidence type="ECO:0000256" key="9">
    <source>
        <dbReference type="SAM" id="Phobius"/>
    </source>
</evidence>
<dbReference type="CDD" id="cd06173">
    <property type="entry name" value="MFS_MefA_like"/>
    <property type="match status" value="1"/>
</dbReference>
<evidence type="ECO:0000256" key="4">
    <source>
        <dbReference type="ARBA" id="ARBA00022692"/>
    </source>
</evidence>
<feature type="transmembrane region" description="Helical" evidence="9">
    <location>
        <begin position="377"/>
        <end position="400"/>
    </location>
</feature>
<dbReference type="CDD" id="cd01672">
    <property type="entry name" value="TMPK"/>
    <property type="match status" value="1"/>
</dbReference>
<comment type="subcellular location">
    <subcellularLocation>
        <location evidence="1">Cell membrane</location>
        <topology evidence="1">Multi-pass membrane protein</topology>
    </subcellularLocation>
</comment>
<comment type="similarity">
    <text evidence="7">Belongs to the thymidylate kinase family.</text>
</comment>
<keyword evidence="7" id="KW-0547">Nucleotide-binding</keyword>
<evidence type="ECO:0000259" key="10">
    <source>
        <dbReference type="Pfam" id="PF02223"/>
    </source>
</evidence>
<proteinExistence type="inferred from homology"/>
<evidence type="ECO:0000256" key="6">
    <source>
        <dbReference type="ARBA" id="ARBA00023136"/>
    </source>
</evidence>
<dbReference type="SUPFAM" id="SSF103473">
    <property type="entry name" value="MFS general substrate transporter"/>
    <property type="match status" value="1"/>
</dbReference>
<comment type="function">
    <text evidence="7">Phosphorylation of dTMP to form dTDP in both de novo and salvage pathways of dTTP synthesis.</text>
</comment>
<comment type="caution">
    <text evidence="11">The sequence shown here is derived from an EMBL/GenBank/DDBJ whole genome shotgun (WGS) entry which is preliminary data.</text>
</comment>
<keyword evidence="4 9" id="KW-0812">Transmembrane</keyword>